<evidence type="ECO:0000256" key="1">
    <source>
        <dbReference type="SAM" id="Phobius"/>
    </source>
</evidence>
<feature type="transmembrane region" description="Helical" evidence="1">
    <location>
        <begin position="76"/>
        <end position="101"/>
    </location>
</feature>
<dbReference type="EMBL" id="MDEK01000002">
    <property type="protein sequence ID" value="PPU84844.1"/>
    <property type="molecule type" value="Genomic_DNA"/>
</dbReference>
<dbReference type="Proteomes" id="UP000247346">
    <property type="component" value="Unassembled WGS sequence"/>
</dbReference>
<accession>A0A2P5Z8K6</accession>
<dbReference type="GeneID" id="93878511"/>
<feature type="transmembrane region" description="Helical" evidence="1">
    <location>
        <begin position="107"/>
        <end position="135"/>
    </location>
</feature>
<keyword evidence="1" id="KW-0812">Transmembrane</keyword>
<sequence>MRARTEFVAGSAAAGALAMVAATAVDQSGTSLPWTDSLKWALPALAAAAIGAWLAVRWQRRGPAASTGALALRTSLLAALAYLPALALYVLVAVLASAASVPAGQHWQLLLMAFVFGCLPLLWAALPFSMLEFLLCRRYLRHTRVLAGRP</sequence>
<dbReference type="RefSeq" id="WP_010341996.1">
    <property type="nucleotide sequence ID" value="NZ_CP099533.1"/>
</dbReference>
<proteinExistence type="predicted"/>
<comment type="caution">
    <text evidence="2">The sequence shown here is derived from an EMBL/GenBank/DDBJ whole genome shotgun (WGS) entry which is preliminary data.</text>
</comment>
<dbReference type="OrthoDB" id="6008709at2"/>
<evidence type="ECO:0000313" key="3">
    <source>
        <dbReference type="Proteomes" id="UP000247346"/>
    </source>
</evidence>
<protein>
    <submittedName>
        <fullName evidence="2">Uncharacterized protein</fullName>
    </submittedName>
</protein>
<keyword evidence="1" id="KW-1133">Transmembrane helix</keyword>
<organism evidence="2 3">
    <name type="scientific">Xanthomonas sacchari</name>
    <dbReference type="NCBI Taxonomy" id="56458"/>
    <lineage>
        <taxon>Bacteria</taxon>
        <taxon>Pseudomonadati</taxon>
        <taxon>Pseudomonadota</taxon>
        <taxon>Gammaproteobacteria</taxon>
        <taxon>Lysobacterales</taxon>
        <taxon>Lysobacteraceae</taxon>
        <taxon>Xanthomonas</taxon>
    </lineage>
</organism>
<reference evidence="2 3" key="1">
    <citation type="submission" date="2016-08" db="EMBL/GenBank/DDBJ databases">
        <authorList>
            <person name="Seilhamer J.J."/>
        </authorList>
    </citation>
    <scope>NUCLEOTIDE SEQUENCE [LARGE SCALE GENOMIC DNA]</scope>
    <source>
        <strain evidence="2 3">CFBP4641</strain>
    </source>
</reference>
<keyword evidence="1" id="KW-0472">Membrane</keyword>
<evidence type="ECO:0000313" key="2">
    <source>
        <dbReference type="EMBL" id="PPU84844.1"/>
    </source>
</evidence>
<gene>
    <name evidence="2" type="ORF">XsacCFBP4641_03370</name>
</gene>
<feature type="transmembrane region" description="Helical" evidence="1">
    <location>
        <begin position="40"/>
        <end position="56"/>
    </location>
</feature>
<dbReference type="AlphaFoldDB" id="A0A2P5Z8K6"/>
<name>A0A2P5Z8K6_9XANT</name>